<feature type="transmembrane region" description="Helical" evidence="1">
    <location>
        <begin position="410"/>
        <end position="429"/>
    </location>
</feature>
<feature type="transmembrane region" description="Helical" evidence="1">
    <location>
        <begin position="387"/>
        <end position="404"/>
    </location>
</feature>
<keyword evidence="1" id="KW-0472">Membrane</keyword>
<dbReference type="Proteomes" id="UP001149142">
    <property type="component" value="Unassembled WGS sequence"/>
</dbReference>
<dbReference type="EMBL" id="JAPFGC010000002">
    <property type="protein sequence ID" value="MDA0177900.1"/>
    <property type="molecule type" value="Genomic_DNA"/>
</dbReference>
<feature type="transmembrane region" description="Helical" evidence="1">
    <location>
        <begin position="247"/>
        <end position="263"/>
    </location>
</feature>
<feature type="transmembrane region" description="Helical" evidence="1">
    <location>
        <begin position="296"/>
        <end position="316"/>
    </location>
</feature>
<keyword evidence="1" id="KW-0812">Transmembrane</keyword>
<organism evidence="2 3">
    <name type="scientific">Mesoflavibacter profundi</name>
    <dbReference type="NCBI Taxonomy" id="2708110"/>
    <lineage>
        <taxon>Bacteria</taxon>
        <taxon>Pseudomonadati</taxon>
        <taxon>Bacteroidota</taxon>
        <taxon>Flavobacteriia</taxon>
        <taxon>Flavobacteriales</taxon>
        <taxon>Flavobacteriaceae</taxon>
        <taxon>Mesoflavibacter</taxon>
    </lineage>
</organism>
<reference evidence="2" key="1">
    <citation type="submission" date="2022-11" db="EMBL/GenBank/DDBJ databases">
        <title>Refractory cell wall polysaccharides provide important carbon source for microbial heterotrophs in the hadal ocean.</title>
        <authorList>
            <person name="Zhu X."/>
        </authorList>
    </citation>
    <scope>NUCLEOTIDE SEQUENCE</scope>
    <source>
        <strain evidence="2">MTRN7</strain>
    </source>
</reference>
<proteinExistence type="predicted"/>
<evidence type="ECO:0000313" key="3">
    <source>
        <dbReference type="Proteomes" id="UP001149142"/>
    </source>
</evidence>
<comment type="caution">
    <text evidence="2">The sequence shown here is derived from an EMBL/GenBank/DDBJ whole genome shotgun (WGS) entry which is preliminary data.</text>
</comment>
<accession>A0ABT4S1G1</accession>
<gene>
    <name evidence="2" type="primary">wzy</name>
    <name evidence="2" type="ORF">OOZ35_10390</name>
</gene>
<feature type="transmembrane region" description="Helical" evidence="1">
    <location>
        <begin position="57"/>
        <end position="76"/>
    </location>
</feature>
<name>A0ABT4S1G1_9FLAO</name>
<feature type="transmembrane region" description="Helical" evidence="1">
    <location>
        <begin position="177"/>
        <end position="195"/>
    </location>
</feature>
<sequence>MINKNSLIVLILLSFIIFLDNGNRYNLELIFIYFSIVVISTTQIFSNKALPFSLHNIFNLFFLFFIGIAPVIQYKNNIVFLNKLSSLNDLDYIKGGVFYLVILLIYNILYNKIFNKNNNELSIKKRRTFDFYYDKKILLLLSLFTSLIILIYFNFNLDILISRKSLILFSRESYKPLTSIVNTLRLVPLFSLLFLKLSNKNNIKLEVTLLLLTILLNIPTSIPRFKVAVVYLPLLFVYFKPIYIKNTFNYIFSIGLMIVFPYLHHYRYNHNIYNNPFKTNVFIDAHFDSFQNSINLIKHCSITYGEQLLAIILFFVPSDLWTSKPLNSNKILVKSIDYDGFSNIAIGYFAEGYLNFGYIGVILFIILIAFLNAYIDKKFWSNNKKKSIFILIYFILLPFEFILLRGSLRALFANLIGSILLICLIYILLNHKNIKKLAKN</sequence>
<keyword evidence="3" id="KW-1185">Reference proteome</keyword>
<feature type="transmembrane region" description="Helical" evidence="1">
    <location>
        <begin position="136"/>
        <end position="157"/>
    </location>
</feature>
<feature type="transmembrane region" description="Helical" evidence="1">
    <location>
        <begin position="29"/>
        <end position="45"/>
    </location>
</feature>
<evidence type="ECO:0000313" key="2">
    <source>
        <dbReference type="EMBL" id="MDA0177900.1"/>
    </source>
</evidence>
<feature type="transmembrane region" description="Helical" evidence="1">
    <location>
        <begin position="207"/>
        <end position="227"/>
    </location>
</feature>
<evidence type="ECO:0000256" key="1">
    <source>
        <dbReference type="SAM" id="Phobius"/>
    </source>
</evidence>
<feature type="transmembrane region" description="Helical" evidence="1">
    <location>
        <begin position="356"/>
        <end position="375"/>
    </location>
</feature>
<dbReference type="RefSeq" id="WP_106688043.1">
    <property type="nucleotide sequence ID" value="NZ_CAXQEU010000140.1"/>
</dbReference>
<protein>
    <submittedName>
        <fullName evidence="2">O-antigen polysaccharide polymerase Wzy</fullName>
    </submittedName>
</protein>
<keyword evidence="1" id="KW-1133">Transmembrane helix</keyword>
<feature type="transmembrane region" description="Helical" evidence="1">
    <location>
        <begin position="96"/>
        <end position="115"/>
    </location>
</feature>